<dbReference type="InterPro" id="IPR029063">
    <property type="entry name" value="SAM-dependent_MTases_sf"/>
</dbReference>
<evidence type="ECO:0000313" key="3">
    <source>
        <dbReference type="Proteomes" id="UP000649617"/>
    </source>
</evidence>
<dbReference type="SUPFAM" id="SSF53335">
    <property type="entry name" value="S-adenosyl-L-methionine-dependent methyltransferases"/>
    <property type="match status" value="1"/>
</dbReference>
<dbReference type="Proteomes" id="UP000649617">
    <property type="component" value="Unassembled WGS sequence"/>
</dbReference>
<dbReference type="OrthoDB" id="506498at2759"/>
<protein>
    <recommendedName>
        <fullName evidence="4">Methyltransferase type 11 domain-containing protein</fullName>
    </recommendedName>
</protein>
<name>A0A812UBD3_SYMPI</name>
<reference evidence="2" key="1">
    <citation type="submission" date="2021-02" db="EMBL/GenBank/DDBJ databases">
        <authorList>
            <person name="Dougan E. K."/>
            <person name="Rhodes N."/>
            <person name="Thang M."/>
            <person name="Chan C."/>
        </authorList>
    </citation>
    <scope>NUCLEOTIDE SEQUENCE</scope>
</reference>
<dbReference type="AlphaFoldDB" id="A0A812UBD3"/>
<proteinExistence type="predicted"/>
<dbReference type="EMBL" id="CAJNIZ010035480">
    <property type="protein sequence ID" value="CAE7559677.1"/>
    <property type="molecule type" value="Genomic_DNA"/>
</dbReference>
<accession>A0A812UBD3</accession>
<keyword evidence="3" id="KW-1185">Reference proteome</keyword>
<dbReference type="Gene3D" id="3.40.50.150">
    <property type="entry name" value="Vaccinia Virus protein VP39"/>
    <property type="match status" value="1"/>
</dbReference>
<organism evidence="2 3">
    <name type="scientific">Symbiodinium pilosum</name>
    <name type="common">Dinoflagellate</name>
    <dbReference type="NCBI Taxonomy" id="2952"/>
    <lineage>
        <taxon>Eukaryota</taxon>
        <taxon>Sar</taxon>
        <taxon>Alveolata</taxon>
        <taxon>Dinophyceae</taxon>
        <taxon>Suessiales</taxon>
        <taxon>Symbiodiniaceae</taxon>
        <taxon>Symbiodinium</taxon>
    </lineage>
</organism>
<sequence>MWMFLALALPVLGASDPSTQRLWSALKHITGLTDSELSYFADELLSLQPPSQKTLWQEKVHCNKGTCAPEVASRLIAALGEGGNLPSRAFELFPGDPLYNYWKESDRQEFHSWVDGEAAEEETIEALMPEGQPLATGRIQAAHFTWKARGLVSKLLGPAADTYGALGRCLEWDTPFYTIKAFGPLCFRHDVLQYADPRAGRPEKMQTYLKGTRVMALDVLKPPTWMPNDYGLVVCFFVLEHVPDPHQAARGIAQFLNPGGFLLLGAPFTDGVHGCPDDFFRYTPHGLRKVAEGANLEVLMEFSPGTPVAAAGDTMPSWA</sequence>
<keyword evidence="1" id="KW-0732">Signal</keyword>
<feature type="chain" id="PRO_5032384395" description="Methyltransferase type 11 domain-containing protein" evidence="1">
    <location>
        <begin position="16"/>
        <end position="319"/>
    </location>
</feature>
<comment type="caution">
    <text evidence="2">The sequence shown here is derived from an EMBL/GenBank/DDBJ whole genome shotgun (WGS) entry which is preliminary data.</text>
</comment>
<feature type="signal peptide" evidence="1">
    <location>
        <begin position="1"/>
        <end position="15"/>
    </location>
</feature>
<evidence type="ECO:0000313" key="2">
    <source>
        <dbReference type="EMBL" id="CAE7559677.1"/>
    </source>
</evidence>
<dbReference type="Pfam" id="PF13489">
    <property type="entry name" value="Methyltransf_23"/>
    <property type="match status" value="1"/>
</dbReference>
<evidence type="ECO:0008006" key="4">
    <source>
        <dbReference type="Google" id="ProtNLM"/>
    </source>
</evidence>
<gene>
    <name evidence="2" type="ORF">SPIL2461_LOCUS14946</name>
</gene>
<evidence type="ECO:0000256" key="1">
    <source>
        <dbReference type="SAM" id="SignalP"/>
    </source>
</evidence>